<protein>
    <submittedName>
        <fullName evidence="1">Uncharacterized protein</fullName>
    </submittedName>
</protein>
<accession>A0A4R2JDV2</accession>
<name>A0A4R2JDV2_9PSEU</name>
<dbReference type="AlphaFoldDB" id="A0A4R2JDV2"/>
<keyword evidence="2" id="KW-1185">Reference proteome</keyword>
<proteinExistence type="predicted"/>
<reference evidence="1 2" key="1">
    <citation type="submission" date="2019-03" db="EMBL/GenBank/DDBJ databases">
        <title>Genomic Encyclopedia of Type Strains, Phase IV (KMG-IV): sequencing the most valuable type-strain genomes for metagenomic binning, comparative biology and taxonomic classification.</title>
        <authorList>
            <person name="Goeker M."/>
        </authorList>
    </citation>
    <scope>NUCLEOTIDE SEQUENCE [LARGE SCALE GENOMIC DNA]</scope>
    <source>
        <strain evidence="1 2">DSM 45934</strain>
    </source>
</reference>
<dbReference type="EMBL" id="SLWS01000006">
    <property type="protein sequence ID" value="TCO57124.1"/>
    <property type="molecule type" value="Genomic_DNA"/>
</dbReference>
<dbReference type="RefSeq" id="WP_132120919.1">
    <property type="nucleotide sequence ID" value="NZ_SLWS01000006.1"/>
</dbReference>
<comment type="caution">
    <text evidence="1">The sequence shown here is derived from an EMBL/GenBank/DDBJ whole genome shotgun (WGS) entry which is preliminary data.</text>
</comment>
<evidence type="ECO:0000313" key="1">
    <source>
        <dbReference type="EMBL" id="TCO57124.1"/>
    </source>
</evidence>
<dbReference type="Proteomes" id="UP000295680">
    <property type="component" value="Unassembled WGS sequence"/>
</dbReference>
<organism evidence="1 2">
    <name type="scientific">Actinocrispum wychmicini</name>
    <dbReference type="NCBI Taxonomy" id="1213861"/>
    <lineage>
        <taxon>Bacteria</taxon>
        <taxon>Bacillati</taxon>
        <taxon>Actinomycetota</taxon>
        <taxon>Actinomycetes</taxon>
        <taxon>Pseudonocardiales</taxon>
        <taxon>Pseudonocardiaceae</taxon>
        <taxon>Actinocrispum</taxon>
    </lineage>
</organism>
<sequence>MSRSFVRQAAYGYLSTPAITNVDYVFPGIPFDQAGVPWDQLVPAGQTHRCFLVIEIGESRDFGDHIFVLDGAGGRRVVPYPVVVSVYFEDVGGDPLTALTTQEAILDAVADRMRSDPSLGQPASTGLLVAAAPLLNIVPGPLERQGGGDTLYAWSTVDFDVSIYEFQT</sequence>
<gene>
    <name evidence="1" type="ORF">EV192_106601</name>
</gene>
<evidence type="ECO:0000313" key="2">
    <source>
        <dbReference type="Proteomes" id="UP000295680"/>
    </source>
</evidence>